<feature type="domain" description="UPF0547" evidence="4">
    <location>
        <begin position="4"/>
        <end position="26"/>
    </location>
</feature>
<comment type="similarity">
    <text evidence="1">Belongs to the UPF0547 family.</text>
</comment>
<dbReference type="AlphaFoldDB" id="A0A0K8TQW3"/>
<accession>A0A0K8TQW3</accession>
<reference evidence="5" key="1">
    <citation type="journal article" date="2015" name="Insect Biochem. Mol. Biol.">
        <title>An insight into the sialome of the horse fly, Tabanus bromius.</title>
        <authorList>
            <person name="Ribeiro J.M."/>
            <person name="Kazimirova M."/>
            <person name="Takac P."/>
            <person name="Andersen J.F."/>
            <person name="Francischetti I.M."/>
        </authorList>
    </citation>
    <scope>NUCLEOTIDE SEQUENCE</scope>
</reference>
<feature type="compositionally biased region" description="Basic and acidic residues" evidence="3">
    <location>
        <begin position="78"/>
        <end position="88"/>
    </location>
</feature>
<evidence type="ECO:0000256" key="1">
    <source>
        <dbReference type="ARBA" id="ARBA00008336"/>
    </source>
</evidence>
<sequence>MIAKSCPKCESQVAVASKSCKCGYSFFSARRIIRGPTPEKDVRRRTGRVRREKPNFYDSQEYEKKKKRRKRSKQITVVEEKEVKKETAAVRAKRRQKRKDEGDADDDIAAKLPEEKQELATLILS</sequence>
<dbReference type="Pfam" id="PF10571">
    <property type="entry name" value="UPF0547"/>
    <property type="match status" value="1"/>
</dbReference>
<dbReference type="InterPro" id="IPR040246">
    <property type="entry name" value="C16orf87-like"/>
</dbReference>
<evidence type="ECO:0000256" key="2">
    <source>
        <dbReference type="ARBA" id="ARBA00023054"/>
    </source>
</evidence>
<feature type="non-terminal residue" evidence="5">
    <location>
        <position position="125"/>
    </location>
</feature>
<dbReference type="PANTHER" id="PTHR31101">
    <property type="entry name" value="UPF0547 PROTEIN C16ORF87"/>
    <property type="match status" value="1"/>
</dbReference>
<dbReference type="InterPro" id="IPR018886">
    <property type="entry name" value="UPF0547"/>
</dbReference>
<name>A0A0K8TQW3_TABBR</name>
<dbReference type="EMBL" id="GDAI01001057">
    <property type="protein sequence ID" value="JAI16546.1"/>
    <property type="molecule type" value="mRNA"/>
</dbReference>
<keyword evidence="2" id="KW-0175">Coiled coil</keyword>
<evidence type="ECO:0000259" key="4">
    <source>
        <dbReference type="Pfam" id="PF10571"/>
    </source>
</evidence>
<proteinExistence type="evidence at transcript level"/>
<organism evidence="5">
    <name type="scientific">Tabanus bromius</name>
    <name type="common">Band-eyed brown horse fly</name>
    <dbReference type="NCBI Taxonomy" id="304241"/>
    <lineage>
        <taxon>Eukaryota</taxon>
        <taxon>Metazoa</taxon>
        <taxon>Ecdysozoa</taxon>
        <taxon>Arthropoda</taxon>
        <taxon>Hexapoda</taxon>
        <taxon>Insecta</taxon>
        <taxon>Pterygota</taxon>
        <taxon>Neoptera</taxon>
        <taxon>Endopterygota</taxon>
        <taxon>Diptera</taxon>
        <taxon>Brachycera</taxon>
        <taxon>Tabanomorpha</taxon>
        <taxon>Tabanoidea</taxon>
        <taxon>Tabanidae</taxon>
        <taxon>Tabanus</taxon>
    </lineage>
</organism>
<evidence type="ECO:0000313" key="5">
    <source>
        <dbReference type="EMBL" id="JAI16546.1"/>
    </source>
</evidence>
<protein>
    <recommendedName>
        <fullName evidence="4">UPF0547 domain-containing protein</fullName>
    </recommendedName>
</protein>
<evidence type="ECO:0000256" key="3">
    <source>
        <dbReference type="SAM" id="MobiDB-lite"/>
    </source>
</evidence>
<feature type="region of interest" description="Disordered" evidence="3">
    <location>
        <begin position="35"/>
        <end position="112"/>
    </location>
</feature>